<feature type="transmembrane region" description="Helical" evidence="7">
    <location>
        <begin position="370"/>
        <end position="389"/>
    </location>
</feature>
<organism evidence="9 10">
    <name type="scientific">Furfurilactobacillus rossiae</name>
    <dbReference type="NCBI Taxonomy" id="231049"/>
    <lineage>
        <taxon>Bacteria</taxon>
        <taxon>Bacillati</taxon>
        <taxon>Bacillota</taxon>
        <taxon>Bacilli</taxon>
        <taxon>Lactobacillales</taxon>
        <taxon>Lactobacillaceae</taxon>
        <taxon>Furfurilactobacillus</taxon>
    </lineage>
</organism>
<dbReference type="AlphaFoldDB" id="A0A7C9MKB2"/>
<feature type="transmembrane region" description="Helical" evidence="7">
    <location>
        <begin position="285"/>
        <end position="301"/>
    </location>
</feature>
<accession>A0A7C9MKB2</accession>
<keyword evidence="5 7" id="KW-1133">Transmembrane helix</keyword>
<evidence type="ECO:0000256" key="4">
    <source>
        <dbReference type="ARBA" id="ARBA00022692"/>
    </source>
</evidence>
<evidence type="ECO:0000256" key="7">
    <source>
        <dbReference type="SAM" id="Phobius"/>
    </source>
</evidence>
<dbReference type="GO" id="GO:0005886">
    <property type="term" value="C:plasma membrane"/>
    <property type="evidence" value="ECO:0007669"/>
    <property type="project" value="UniProtKB-SubCell"/>
</dbReference>
<name>A0A7C9MKB2_9LACO</name>
<gene>
    <name evidence="9" type="ORF">GB992_02980</name>
</gene>
<dbReference type="PANTHER" id="PTHR23517">
    <property type="entry name" value="RESISTANCE PROTEIN MDTM, PUTATIVE-RELATED-RELATED"/>
    <property type="match status" value="1"/>
</dbReference>
<feature type="domain" description="Major facilitator superfamily (MFS) profile" evidence="8">
    <location>
        <begin position="10"/>
        <end position="392"/>
    </location>
</feature>
<evidence type="ECO:0000259" key="8">
    <source>
        <dbReference type="PROSITE" id="PS50850"/>
    </source>
</evidence>
<dbReference type="Pfam" id="PF07690">
    <property type="entry name" value="MFS_1"/>
    <property type="match status" value="1"/>
</dbReference>
<feature type="transmembrane region" description="Helical" evidence="7">
    <location>
        <begin position="80"/>
        <end position="104"/>
    </location>
</feature>
<dbReference type="Proteomes" id="UP000480570">
    <property type="component" value="Unassembled WGS sequence"/>
</dbReference>
<protein>
    <submittedName>
        <fullName evidence="9">MFS transporter</fullName>
    </submittedName>
</protein>
<feature type="transmembrane region" description="Helical" evidence="7">
    <location>
        <begin position="12"/>
        <end position="31"/>
    </location>
</feature>
<feature type="transmembrane region" description="Helical" evidence="7">
    <location>
        <begin position="307"/>
        <end position="328"/>
    </location>
</feature>
<feature type="transmembrane region" description="Helical" evidence="7">
    <location>
        <begin position="165"/>
        <end position="184"/>
    </location>
</feature>
<comment type="caution">
    <text evidence="9">The sequence shown here is derived from an EMBL/GenBank/DDBJ whole genome shotgun (WGS) entry which is preliminary data.</text>
</comment>
<dbReference type="InterPro" id="IPR050171">
    <property type="entry name" value="MFS_Transporters"/>
</dbReference>
<comment type="subcellular location">
    <subcellularLocation>
        <location evidence="1">Cell membrane</location>
        <topology evidence="1">Multi-pass membrane protein</topology>
    </subcellularLocation>
</comment>
<keyword evidence="3" id="KW-1003">Cell membrane</keyword>
<feature type="transmembrane region" description="Helical" evidence="7">
    <location>
        <begin position="43"/>
        <end position="68"/>
    </location>
</feature>
<dbReference type="PANTHER" id="PTHR23517:SF10">
    <property type="entry name" value="MAJOR FACILITATOR SUPERFAMILY (MFS) PROFILE DOMAIN-CONTAINING PROTEIN"/>
    <property type="match status" value="1"/>
</dbReference>
<keyword evidence="6 7" id="KW-0472">Membrane</keyword>
<sequence>MNKLAAKLQINRIMIMAFLVNAIYSMIWPVSTLYMHDAFGLSLPIIGVILMCYSLANAAGSVISGYLFDRLSHQKILMSGFYLLLIVSFIGMFGDGLVAFILFLVPFGFITGWCLTVQYALVSDLQVPNPENDSRKNFNLLYLAVNLGLVAGSGSLGLLYRHNEIKTLMATVTVIALIVTLIGLGTGQPNVAENANQVSVHEDDSEGETVLKRDVIIRVFITLFLFWIVYVQWMTNFSVYFTSLGYSAGFYSHVWVINGIGITLIQVFLLRFAHFFKTSIAQSRFGIFFLVLSFGCLLASTNKLWLLVAAVFLTIGEALFVPAAPVVVDQNSPVKVKGRNQGLVNVFSSIGKAVGPALGGVVIVNGGYQMLFLMAILLLLFSEVLLLNFKRK</sequence>
<keyword evidence="2" id="KW-0813">Transport</keyword>
<feature type="transmembrane region" description="Helical" evidence="7">
    <location>
        <begin position="139"/>
        <end position="159"/>
    </location>
</feature>
<dbReference type="InterPro" id="IPR001958">
    <property type="entry name" value="Tet-R_TetA/multi-R_MdtG-like"/>
</dbReference>
<dbReference type="PROSITE" id="PS50850">
    <property type="entry name" value="MFS"/>
    <property type="match status" value="1"/>
</dbReference>
<feature type="transmembrane region" description="Helical" evidence="7">
    <location>
        <begin position="215"/>
        <end position="233"/>
    </location>
</feature>
<evidence type="ECO:0000256" key="3">
    <source>
        <dbReference type="ARBA" id="ARBA00022475"/>
    </source>
</evidence>
<feature type="transmembrane region" description="Helical" evidence="7">
    <location>
        <begin position="253"/>
        <end position="273"/>
    </location>
</feature>
<evidence type="ECO:0000256" key="6">
    <source>
        <dbReference type="ARBA" id="ARBA00023136"/>
    </source>
</evidence>
<proteinExistence type="predicted"/>
<dbReference type="InterPro" id="IPR036259">
    <property type="entry name" value="MFS_trans_sf"/>
</dbReference>
<dbReference type="InterPro" id="IPR011701">
    <property type="entry name" value="MFS"/>
</dbReference>
<dbReference type="SUPFAM" id="SSF103473">
    <property type="entry name" value="MFS general substrate transporter"/>
    <property type="match status" value="1"/>
</dbReference>
<keyword evidence="4 7" id="KW-0812">Transmembrane</keyword>
<dbReference type="Gene3D" id="1.20.1250.20">
    <property type="entry name" value="MFS general substrate transporter like domains"/>
    <property type="match status" value="2"/>
</dbReference>
<evidence type="ECO:0000313" key="9">
    <source>
        <dbReference type="EMBL" id="MYV04845.1"/>
    </source>
</evidence>
<evidence type="ECO:0000313" key="10">
    <source>
        <dbReference type="Proteomes" id="UP000480570"/>
    </source>
</evidence>
<dbReference type="GO" id="GO:0022857">
    <property type="term" value="F:transmembrane transporter activity"/>
    <property type="evidence" value="ECO:0007669"/>
    <property type="project" value="InterPro"/>
</dbReference>
<dbReference type="PRINTS" id="PR01035">
    <property type="entry name" value="TCRTETA"/>
</dbReference>
<feature type="transmembrane region" description="Helical" evidence="7">
    <location>
        <begin position="340"/>
        <end position="364"/>
    </location>
</feature>
<dbReference type="InterPro" id="IPR020846">
    <property type="entry name" value="MFS_dom"/>
</dbReference>
<evidence type="ECO:0000256" key="5">
    <source>
        <dbReference type="ARBA" id="ARBA00022989"/>
    </source>
</evidence>
<dbReference type="EMBL" id="WEZT01000005">
    <property type="protein sequence ID" value="MYV04845.1"/>
    <property type="molecule type" value="Genomic_DNA"/>
</dbReference>
<evidence type="ECO:0000256" key="1">
    <source>
        <dbReference type="ARBA" id="ARBA00004651"/>
    </source>
</evidence>
<evidence type="ECO:0000256" key="2">
    <source>
        <dbReference type="ARBA" id="ARBA00022448"/>
    </source>
</evidence>
<reference evidence="9 10" key="1">
    <citation type="journal article" date="2019" name="Appl. Environ. Microbiol.">
        <title>Genetic determinants of hydroxycinnamic acid metabolism in heterofermentative lactobacilli.</title>
        <authorList>
            <person name="Gaur G."/>
            <person name="Oh J.H."/>
            <person name="Filannino P."/>
            <person name="Gobbetti M."/>
            <person name="van Pijkeren J.P."/>
            <person name="Ganzle M.G."/>
        </authorList>
    </citation>
    <scope>NUCLEOTIDE SEQUENCE [LARGE SCALE GENOMIC DNA]</scope>
    <source>
        <strain evidence="9 10">FUA3583</strain>
    </source>
</reference>